<dbReference type="Proteomes" id="UP000029226">
    <property type="component" value="Unassembled WGS sequence"/>
</dbReference>
<evidence type="ECO:0000313" key="1">
    <source>
        <dbReference type="EMBL" id="GAK76554.1"/>
    </source>
</evidence>
<reference evidence="4 5" key="1">
    <citation type="journal article" date="2014" name="Genome Announc.">
        <title>Draft Genome Sequences of Marine Flavobacterium Nonlabens Strains NR17, NR24, NR27, NR32, NR33, and Ara13.</title>
        <authorList>
            <person name="Nakanishi M."/>
            <person name="Meirelles P."/>
            <person name="Suzuki R."/>
            <person name="Takatani N."/>
            <person name="Mino S."/>
            <person name="Suda W."/>
            <person name="Oshima K."/>
            <person name="Hattori M."/>
            <person name="Ohkuma M."/>
            <person name="Hosokawa M."/>
            <person name="Miyashita K."/>
            <person name="Thompson F.L."/>
            <person name="Niwa A."/>
            <person name="Sawabe T."/>
            <person name="Sawabe T."/>
        </authorList>
    </citation>
    <scope>NUCLEOTIDE SEQUENCE [LARGE SCALE GENOMIC DNA]</scope>
    <source>
        <strain evidence="3">JCM 19275</strain>
        <strain evidence="1">JCM 19296</strain>
        <strain evidence="2">JCM 19314</strain>
        <strain evidence="6">JCM19275</strain>
        <strain evidence="4">JCM19296</strain>
        <strain evidence="5">JCM19314</strain>
    </source>
</reference>
<evidence type="ECO:0000313" key="2">
    <source>
        <dbReference type="EMBL" id="GAL00652.1"/>
    </source>
</evidence>
<proteinExistence type="predicted"/>
<dbReference type="EMBL" id="BBMM01000006">
    <property type="protein sequence ID" value="GAL00652.1"/>
    <property type="molecule type" value="Genomic_DNA"/>
</dbReference>
<evidence type="ECO:0000313" key="4">
    <source>
        <dbReference type="Proteomes" id="UP000028980"/>
    </source>
</evidence>
<evidence type="ECO:0000313" key="5">
    <source>
        <dbReference type="Proteomes" id="UP000029226"/>
    </source>
</evidence>
<dbReference type="RefSeq" id="WP_042247866.1">
    <property type="nucleotide sequence ID" value="NZ_CP138994.1"/>
</dbReference>
<dbReference type="Proteomes" id="UP000028980">
    <property type="component" value="Unassembled WGS sequence"/>
</dbReference>
<dbReference type="Proteomes" id="UP000029647">
    <property type="component" value="Unassembled WGS sequence"/>
</dbReference>
<gene>
    <name evidence="3" type="ORF">JCM19275_3300</name>
    <name evidence="1" type="ORF">JCM19296_2151</name>
    <name evidence="2" type="ORF">JCM19314_1689</name>
</gene>
<evidence type="ECO:0000313" key="6">
    <source>
        <dbReference type="Proteomes" id="UP000029647"/>
    </source>
</evidence>
<dbReference type="EMBL" id="BBLG01000004">
    <property type="protein sequence ID" value="GAK76554.1"/>
    <property type="molecule type" value="Genomic_DNA"/>
</dbReference>
<dbReference type="AlphaFoldDB" id="A0A081DCA8"/>
<accession>A0A081DCA8</accession>
<evidence type="ECO:0000313" key="3">
    <source>
        <dbReference type="EMBL" id="GAL74445.1"/>
    </source>
</evidence>
<evidence type="ECO:0008006" key="7">
    <source>
        <dbReference type="Google" id="ProtNLM"/>
    </source>
</evidence>
<name>A0A081DCA8_NONUL</name>
<comment type="caution">
    <text evidence="1">The sequence shown here is derived from an EMBL/GenBank/DDBJ whole genome shotgun (WGS) entry which is preliminary data.</text>
</comment>
<protein>
    <recommendedName>
        <fullName evidence="7">Lipoprotein</fullName>
    </recommendedName>
</protein>
<dbReference type="PROSITE" id="PS51257">
    <property type="entry name" value="PROKAR_LIPOPROTEIN"/>
    <property type="match status" value="1"/>
</dbReference>
<organism evidence="1 4">
    <name type="scientific">Nonlabens ulvanivorans</name>
    <name type="common">Persicivirga ulvanivorans</name>
    <dbReference type="NCBI Taxonomy" id="906888"/>
    <lineage>
        <taxon>Bacteria</taxon>
        <taxon>Pseudomonadati</taxon>
        <taxon>Bacteroidota</taxon>
        <taxon>Flavobacteriia</taxon>
        <taxon>Flavobacteriales</taxon>
        <taxon>Flavobacteriaceae</taxon>
        <taxon>Nonlabens</taxon>
    </lineage>
</organism>
<sequence>MIKNIIILIAACAFISCKNDKEIISLNVEETVKTTRLVDDFECNNTSYVFQIPFYEGDTETKKRLNKEIKNLITRDFIDVTYNKDADLEEIWSIFMSHREQKICSGDMSGITNINIEHTTQTDALISYEITYTRNGLQKRLINSFKKPELIIITTSDLTKDQKEDDVRTIFDINLQQSVANLALDVKIDDQAEFRNYVENKVFNFEKSEFENATIGIKELGVDSLMLQLTKHIELPKTFSYLNPDVKVEIRAKEMEYYLDLSPLKI</sequence>
<dbReference type="EMBL" id="BBNT01000002">
    <property type="protein sequence ID" value="GAL74445.1"/>
    <property type="molecule type" value="Genomic_DNA"/>
</dbReference>